<protein>
    <submittedName>
        <fullName evidence="1">Lycopene cyclase</fullName>
    </submittedName>
</protein>
<dbReference type="AlphaFoldDB" id="A0A4Q1KD30"/>
<dbReference type="InterPro" id="IPR036188">
    <property type="entry name" value="FAD/NAD-bd_sf"/>
</dbReference>
<evidence type="ECO:0000313" key="1">
    <source>
        <dbReference type="EMBL" id="RXR24439.1"/>
    </source>
</evidence>
<dbReference type="OrthoDB" id="24355at2"/>
<dbReference type="EMBL" id="SBKN01000001">
    <property type="protein sequence ID" value="RXR24439.1"/>
    <property type="molecule type" value="Genomic_DNA"/>
</dbReference>
<dbReference type="Proteomes" id="UP000289857">
    <property type="component" value="Unassembled WGS sequence"/>
</dbReference>
<organism evidence="1 2">
    <name type="scientific">Flavobacterium stagni</name>
    <dbReference type="NCBI Taxonomy" id="2506421"/>
    <lineage>
        <taxon>Bacteria</taxon>
        <taxon>Pseudomonadati</taxon>
        <taxon>Bacteroidota</taxon>
        <taxon>Flavobacteriia</taxon>
        <taxon>Flavobacteriales</taxon>
        <taxon>Flavobacteriaceae</taxon>
        <taxon>Flavobacterium</taxon>
    </lineage>
</organism>
<accession>A0A4Q1KD30</accession>
<proteinExistence type="predicted"/>
<reference evidence="2" key="1">
    <citation type="submission" date="2019-01" db="EMBL/GenBank/DDBJ databases">
        <title>Cytophagaceae bacterium strain CAR-16.</title>
        <authorList>
            <person name="Chen W.-M."/>
        </authorList>
    </citation>
    <scope>NUCLEOTIDE SEQUENCE [LARGE SCALE GENOMIC DNA]</scope>
    <source>
        <strain evidence="2">WWJ-16</strain>
    </source>
</reference>
<comment type="caution">
    <text evidence="1">The sequence shown here is derived from an EMBL/GenBank/DDBJ whole genome shotgun (WGS) entry which is preliminary data.</text>
</comment>
<dbReference type="SUPFAM" id="SSF51905">
    <property type="entry name" value="FAD/NAD(P)-binding domain"/>
    <property type="match status" value="1"/>
</dbReference>
<keyword evidence="2" id="KW-1185">Reference proteome</keyword>
<name>A0A4Q1KD30_9FLAO</name>
<gene>
    <name evidence="1" type="ORF">EQG61_03045</name>
</gene>
<dbReference type="RefSeq" id="WP_129460415.1">
    <property type="nucleotide sequence ID" value="NZ_SBKN01000001.1"/>
</dbReference>
<dbReference type="Pfam" id="PF05834">
    <property type="entry name" value="Lycopene_cycl"/>
    <property type="match status" value="1"/>
</dbReference>
<sequence length="380" mass="44730">MLHYHYIFTGTGLAALLTVREMVQHPFYQDKKILLLDADAKKTNDRTWCFWDEGQYFENIQHKAWETAVFADAGFERRFAMAPYTYRMIRGLDFYAAVFEELHQNPNLTFIQEKVVDFQELGNHCLVKTENQSFTCNFIFNSIFNPEPLIAQKKFPLVHQHFVGWMVKTETPVFTPDCATFMDFSVPQKGNTRFMYVLPVSENEALLEFTLFSANLLQREEYEWEIKAYLERLGVTAYTITETEQGNIPMTCYPFWKHNSERILHIGSAGGWTKASTGYTFKNALKKSKALVDFLLQNNDLRKFHNINRFWFYDLLLIDILYRKNEVGSSIFASMFRRGKVATIFKFLDEETTISEDLNIILRCPKTLFIKALWHRFFGY</sequence>
<evidence type="ECO:0000313" key="2">
    <source>
        <dbReference type="Proteomes" id="UP000289857"/>
    </source>
</evidence>